<organism evidence="2 3">
    <name type="scientific">Methylocella tundrae</name>
    <dbReference type="NCBI Taxonomy" id="227605"/>
    <lineage>
        <taxon>Bacteria</taxon>
        <taxon>Pseudomonadati</taxon>
        <taxon>Pseudomonadota</taxon>
        <taxon>Alphaproteobacteria</taxon>
        <taxon>Hyphomicrobiales</taxon>
        <taxon>Beijerinckiaceae</taxon>
        <taxon>Methylocella</taxon>
    </lineage>
</organism>
<gene>
    <name evidence="2" type="ORF">MTUNDRAET4_4262</name>
</gene>
<dbReference type="Proteomes" id="UP000294360">
    <property type="component" value="Chromosome"/>
</dbReference>
<dbReference type="AlphaFoldDB" id="A0A4U8Z7C0"/>
<evidence type="ECO:0000256" key="1">
    <source>
        <dbReference type="SAM" id="MobiDB-lite"/>
    </source>
</evidence>
<dbReference type="EMBL" id="LR536450">
    <property type="protein sequence ID" value="VFU11143.1"/>
    <property type="molecule type" value="Genomic_DNA"/>
</dbReference>
<protein>
    <submittedName>
        <fullName evidence="2">Uncharacterized protein</fullName>
    </submittedName>
</protein>
<accession>A0A4U8Z7C0</accession>
<dbReference type="KEGG" id="mtun:MTUNDRAET4_4262"/>
<evidence type="ECO:0000313" key="2">
    <source>
        <dbReference type="EMBL" id="VFU11143.1"/>
    </source>
</evidence>
<evidence type="ECO:0000313" key="3">
    <source>
        <dbReference type="Proteomes" id="UP000294360"/>
    </source>
</evidence>
<reference evidence="2 3" key="1">
    <citation type="submission" date="2019-03" db="EMBL/GenBank/DDBJ databases">
        <authorList>
            <person name="Kox A.R. M."/>
        </authorList>
    </citation>
    <scope>NUCLEOTIDE SEQUENCE [LARGE SCALE GENOMIC DNA]</scope>
    <source>
        <strain evidence="2">MTUNDRAET4 annotated genome</strain>
    </source>
</reference>
<name>A0A4U8Z7C0_METTU</name>
<proteinExistence type="predicted"/>
<sequence>MSRLKRLDADTGAPVPIGPKFPENALQLNRSH</sequence>
<feature type="region of interest" description="Disordered" evidence="1">
    <location>
        <begin position="1"/>
        <end position="32"/>
    </location>
</feature>